<comment type="caution">
    <text evidence="1">The sequence shown here is derived from an EMBL/GenBank/DDBJ whole genome shotgun (WGS) entry which is preliminary data.</text>
</comment>
<proteinExistence type="predicted"/>
<protein>
    <submittedName>
        <fullName evidence="1">Uncharacterized protein</fullName>
    </submittedName>
</protein>
<name>A0ABN9F0C0_9NEOB</name>
<gene>
    <name evidence="1" type="ORF">SPARVUS_LOCUS10910711</name>
</gene>
<evidence type="ECO:0000313" key="2">
    <source>
        <dbReference type="Proteomes" id="UP001162483"/>
    </source>
</evidence>
<reference evidence="1" key="1">
    <citation type="submission" date="2023-05" db="EMBL/GenBank/DDBJ databases">
        <authorList>
            <person name="Stuckert A."/>
        </authorList>
    </citation>
    <scope>NUCLEOTIDE SEQUENCE</scope>
</reference>
<evidence type="ECO:0000313" key="1">
    <source>
        <dbReference type="EMBL" id="CAI9589530.1"/>
    </source>
</evidence>
<dbReference type="Proteomes" id="UP001162483">
    <property type="component" value="Unassembled WGS sequence"/>
</dbReference>
<dbReference type="EMBL" id="CATNWA010016068">
    <property type="protein sequence ID" value="CAI9589530.1"/>
    <property type="molecule type" value="Genomic_DNA"/>
</dbReference>
<sequence length="37" mass="4254">MSCQSAPDHARPHCFLHNCPPLHSFLCPIRFNLLPRP</sequence>
<feature type="non-terminal residue" evidence="1">
    <location>
        <position position="37"/>
    </location>
</feature>
<organism evidence="1 2">
    <name type="scientific">Staurois parvus</name>
    <dbReference type="NCBI Taxonomy" id="386267"/>
    <lineage>
        <taxon>Eukaryota</taxon>
        <taxon>Metazoa</taxon>
        <taxon>Chordata</taxon>
        <taxon>Craniata</taxon>
        <taxon>Vertebrata</taxon>
        <taxon>Euteleostomi</taxon>
        <taxon>Amphibia</taxon>
        <taxon>Batrachia</taxon>
        <taxon>Anura</taxon>
        <taxon>Neobatrachia</taxon>
        <taxon>Ranoidea</taxon>
        <taxon>Ranidae</taxon>
        <taxon>Staurois</taxon>
    </lineage>
</organism>
<keyword evidence="2" id="KW-1185">Reference proteome</keyword>
<accession>A0ABN9F0C0</accession>